<organism evidence="10 11">
    <name type="scientific">Enterocloster bolteae</name>
    <dbReference type="NCBI Taxonomy" id="208479"/>
    <lineage>
        <taxon>Bacteria</taxon>
        <taxon>Bacillati</taxon>
        <taxon>Bacillota</taxon>
        <taxon>Clostridia</taxon>
        <taxon>Lachnospirales</taxon>
        <taxon>Lachnospiraceae</taxon>
        <taxon>Enterocloster</taxon>
    </lineage>
</organism>
<evidence type="ECO:0000256" key="2">
    <source>
        <dbReference type="ARBA" id="ARBA00022679"/>
    </source>
</evidence>
<protein>
    <recommendedName>
        <fullName evidence="6 7">Xylulose kinase</fullName>
        <shortName evidence="6 7">Xylulokinase</shortName>
        <ecNumber evidence="6 7">2.7.1.17</ecNumber>
    </recommendedName>
</protein>
<dbReference type="HAMAP" id="MF_02220">
    <property type="entry name" value="XylB"/>
    <property type="match status" value="1"/>
</dbReference>
<dbReference type="EC" id="2.7.1.17" evidence="6 7"/>
<dbReference type="InterPro" id="IPR000577">
    <property type="entry name" value="Carb_kinase_FGGY"/>
</dbReference>
<feature type="domain" description="Carbohydrate kinase FGGY C-terminal" evidence="9">
    <location>
        <begin position="261"/>
        <end position="441"/>
    </location>
</feature>
<keyword evidence="4 6" id="KW-0418">Kinase</keyword>
<feature type="active site" description="Proton acceptor" evidence="6">
    <location>
        <position position="240"/>
    </location>
</feature>
<dbReference type="Gene3D" id="3.30.420.40">
    <property type="match status" value="2"/>
</dbReference>
<name>A0A412Z0E0_9FIRM</name>
<dbReference type="InterPro" id="IPR050406">
    <property type="entry name" value="FGGY_Carb_Kinase"/>
</dbReference>
<evidence type="ECO:0000313" key="11">
    <source>
        <dbReference type="Proteomes" id="UP000284543"/>
    </source>
</evidence>
<dbReference type="EMBL" id="QRZM01000010">
    <property type="protein sequence ID" value="RGV73369.1"/>
    <property type="molecule type" value="Genomic_DNA"/>
</dbReference>
<evidence type="ECO:0000256" key="5">
    <source>
        <dbReference type="ARBA" id="ARBA00022840"/>
    </source>
</evidence>
<evidence type="ECO:0000256" key="7">
    <source>
        <dbReference type="RuleBase" id="RU364073"/>
    </source>
</evidence>
<dbReference type="NCBIfam" id="TIGR01312">
    <property type="entry name" value="XylB"/>
    <property type="match status" value="1"/>
</dbReference>
<dbReference type="InterPro" id="IPR018485">
    <property type="entry name" value="FGGY_C"/>
</dbReference>
<evidence type="ECO:0000256" key="4">
    <source>
        <dbReference type="ARBA" id="ARBA00022777"/>
    </source>
</evidence>
<dbReference type="Pfam" id="PF00370">
    <property type="entry name" value="FGGY_N"/>
    <property type="match status" value="1"/>
</dbReference>
<dbReference type="Pfam" id="PF02782">
    <property type="entry name" value="FGGY_C"/>
    <property type="match status" value="1"/>
</dbReference>
<evidence type="ECO:0000313" key="10">
    <source>
        <dbReference type="EMBL" id="RGV73369.1"/>
    </source>
</evidence>
<dbReference type="AlphaFoldDB" id="A0A412Z0E0"/>
<evidence type="ECO:0000256" key="6">
    <source>
        <dbReference type="HAMAP-Rule" id="MF_02220"/>
    </source>
</evidence>
<accession>A0A412Z0E0</accession>
<comment type="function">
    <text evidence="6">Catalyzes the phosphorylation of D-xylulose to D-xylulose 5-phosphate.</text>
</comment>
<keyword evidence="2 6" id="KW-0808">Transferase</keyword>
<dbReference type="GO" id="GO:0005524">
    <property type="term" value="F:ATP binding"/>
    <property type="evidence" value="ECO:0007669"/>
    <property type="project" value="UniProtKB-UniRule"/>
</dbReference>
<dbReference type="GO" id="GO:0005998">
    <property type="term" value="P:xylulose catabolic process"/>
    <property type="evidence" value="ECO:0007669"/>
    <property type="project" value="UniProtKB-UniRule"/>
</dbReference>
<dbReference type="GO" id="GO:0042732">
    <property type="term" value="P:D-xylose metabolic process"/>
    <property type="evidence" value="ECO:0007669"/>
    <property type="project" value="UniProtKB-KW"/>
</dbReference>
<sequence>MSVILGIDLGTSSVKAMLLDSVKGVISVESSPYEVSIPFEGYAEQNPETWWLETKQVLGRLRDKNEQEFNEIQAVGFSGQMHGIVVADCEGKPLRPAILWLDQRSRKELESINSVLDFREMGEIFRNRAFTGFAFPSLMWLKEHEPEVLLKAGAVLMPKDYIRFRMTGNLASDVTDASATALFDTAKRDWAFGIIKKFGLPEKIFPACKESMEVAGTVTRQCHEECGLKEGIPVVYGSGDQMAQSIGNGVFREGEVISNIGTGGQISAYIKEAKYDRELRTHTFCHALDKAYTIYGATLCSGMSLNWLKNKVLGIEDFNSMSHMAQEIDPGCRGLIFLPYLSGERTPHMNPSAKGMFFGLSLCQDRRYLTRAVMEGVTFSLRDSLTIFEELGIQCETVIASGGGSHSDVWLQIQADVFNKKVKVCEVDEQACLGACILAGTGCGIFNSIEDAARRFVSFREKVYEPIPEHVGLYEKQYRVFRELYVANERFMI</sequence>
<proteinExistence type="inferred from homology"/>
<feature type="binding site" evidence="6">
    <location>
        <begin position="81"/>
        <end position="82"/>
    </location>
    <ligand>
        <name>substrate</name>
    </ligand>
</feature>
<comment type="similarity">
    <text evidence="1 6 7">Belongs to the FGGY kinase family.</text>
</comment>
<comment type="caution">
    <text evidence="10">The sequence shown here is derived from an EMBL/GenBank/DDBJ whole genome shotgun (WGS) entry which is preliminary data.</text>
</comment>
<keyword evidence="6 7" id="KW-0119">Carbohydrate metabolism</keyword>
<dbReference type="CDD" id="cd07808">
    <property type="entry name" value="ASKHA_NBD_FGGY_EcXK-like"/>
    <property type="match status" value="1"/>
</dbReference>
<reference evidence="10 11" key="1">
    <citation type="submission" date="2018-08" db="EMBL/GenBank/DDBJ databases">
        <title>A genome reference for cultivated species of the human gut microbiota.</title>
        <authorList>
            <person name="Zou Y."/>
            <person name="Xue W."/>
            <person name="Luo G."/>
        </authorList>
    </citation>
    <scope>NUCLEOTIDE SEQUENCE [LARGE SCALE GENOMIC DNA]</scope>
    <source>
        <strain evidence="10 11">AF14-18</strain>
    </source>
</reference>
<feature type="site" description="Important for activity" evidence="6">
    <location>
        <position position="8"/>
    </location>
</feature>
<dbReference type="PANTHER" id="PTHR43095">
    <property type="entry name" value="SUGAR KINASE"/>
    <property type="match status" value="1"/>
</dbReference>
<keyword evidence="3 6" id="KW-0547">Nucleotide-binding</keyword>
<keyword evidence="6 7" id="KW-0859">Xylose metabolism</keyword>
<dbReference type="SUPFAM" id="SSF53067">
    <property type="entry name" value="Actin-like ATPase domain"/>
    <property type="match status" value="2"/>
</dbReference>
<evidence type="ECO:0000259" key="8">
    <source>
        <dbReference type="Pfam" id="PF00370"/>
    </source>
</evidence>
<evidence type="ECO:0000256" key="3">
    <source>
        <dbReference type="ARBA" id="ARBA00022741"/>
    </source>
</evidence>
<dbReference type="InterPro" id="IPR006000">
    <property type="entry name" value="Xylulokinase"/>
</dbReference>
<keyword evidence="5 6" id="KW-0067">ATP-binding</keyword>
<dbReference type="InterPro" id="IPR018484">
    <property type="entry name" value="FGGY_N"/>
</dbReference>
<dbReference type="Proteomes" id="UP000284543">
    <property type="component" value="Unassembled WGS sequence"/>
</dbReference>
<dbReference type="RefSeq" id="WP_118019294.1">
    <property type="nucleotide sequence ID" value="NZ_CAUHGS010000007.1"/>
</dbReference>
<gene>
    <name evidence="6 7 10" type="primary">xylB</name>
    <name evidence="10" type="ORF">DWW02_21225</name>
</gene>
<dbReference type="GO" id="GO:0004856">
    <property type="term" value="F:D-xylulokinase activity"/>
    <property type="evidence" value="ECO:0007669"/>
    <property type="project" value="UniProtKB-UniRule"/>
</dbReference>
<dbReference type="PIRSF" id="PIRSF000538">
    <property type="entry name" value="GlpK"/>
    <property type="match status" value="1"/>
</dbReference>
<comment type="catalytic activity">
    <reaction evidence="6 7">
        <text>D-xylulose + ATP = D-xylulose 5-phosphate + ADP + H(+)</text>
        <dbReference type="Rhea" id="RHEA:10964"/>
        <dbReference type="ChEBI" id="CHEBI:15378"/>
        <dbReference type="ChEBI" id="CHEBI:17140"/>
        <dbReference type="ChEBI" id="CHEBI:30616"/>
        <dbReference type="ChEBI" id="CHEBI:57737"/>
        <dbReference type="ChEBI" id="CHEBI:456216"/>
        <dbReference type="EC" id="2.7.1.17"/>
    </reaction>
</comment>
<evidence type="ECO:0000259" key="9">
    <source>
        <dbReference type="Pfam" id="PF02782"/>
    </source>
</evidence>
<evidence type="ECO:0000256" key="1">
    <source>
        <dbReference type="ARBA" id="ARBA00009156"/>
    </source>
</evidence>
<feature type="domain" description="Carbohydrate kinase FGGY N-terminal" evidence="8">
    <location>
        <begin position="3"/>
        <end position="247"/>
    </location>
</feature>
<dbReference type="InterPro" id="IPR043129">
    <property type="entry name" value="ATPase_NBD"/>
</dbReference>
<dbReference type="PANTHER" id="PTHR43095:SF5">
    <property type="entry name" value="XYLULOSE KINASE"/>
    <property type="match status" value="1"/>
</dbReference>